<dbReference type="Proteomes" id="UP000837803">
    <property type="component" value="Unassembled WGS sequence"/>
</dbReference>
<evidence type="ECO:0000256" key="1">
    <source>
        <dbReference type="SAM" id="MobiDB-lite"/>
    </source>
</evidence>
<gene>
    <name evidence="2" type="ORF">LEM8419_01395</name>
</gene>
<feature type="region of interest" description="Disordered" evidence="1">
    <location>
        <begin position="161"/>
        <end position="187"/>
    </location>
</feature>
<evidence type="ECO:0000313" key="3">
    <source>
        <dbReference type="Proteomes" id="UP000837803"/>
    </source>
</evidence>
<dbReference type="EMBL" id="CAKLPZ010000001">
    <property type="protein sequence ID" value="CAH1000246.1"/>
    <property type="molecule type" value="Genomic_DNA"/>
</dbReference>
<name>A0ABM9B0C5_9BACT</name>
<protein>
    <recommendedName>
        <fullName evidence="4">DUF177 domain-containing protein</fullName>
    </recommendedName>
</protein>
<reference evidence="2" key="1">
    <citation type="submission" date="2021-12" db="EMBL/GenBank/DDBJ databases">
        <authorList>
            <person name="Rodrigo-Torres L."/>
            <person name="Arahal R. D."/>
            <person name="Lucena T."/>
        </authorList>
    </citation>
    <scope>NUCLEOTIDE SEQUENCE</scope>
    <source>
        <strain evidence="2">CECT 8419</strain>
    </source>
</reference>
<evidence type="ECO:0000313" key="2">
    <source>
        <dbReference type="EMBL" id="CAH1000246.1"/>
    </source>
</evidence>
<dbReference type="InterPro" id="IPR003772">
    <property type="entry name" value="YceD"/>
</dbReference>
<proteinExistence type="predicted"/>
<dbReference type="Pfam" id="PF02620">
    <property type="entry name" value="YceD"/>
    <property type="match status" value="1"/>
</dbReference>
<organism evidence="2 3">
    <name type="scientific">Neolewinella maritima</name>
    <dbReference type="NCBI Taxonomy" id="1383882"/>
    <lineage>
        <taxon>Bacteria</taxon>
        <taxon>Pseudomonadati</taxon>
        <taxon>Bacteroidota</taxon>
        <taxon>Saprospiria</taxon>
        <taxon>Saprospirales</taxon>
        <taxon>Lewinellaceae</taxon>
        <taxon>Neolewinella</taxon>
    </lineage>
</organism>
<evidence type="ECO:0008006" key="4">
    <source>
        <dbReference type="Google" id="ProtNLM"/>
    </source>
</evidence>
<dbReference type="RefSeq" id="WP_238750299.1">
    <property type="nucleotide sequence ID" value="NZ_CAKLPZ010000001.1"/>
</dbReference>
<keyword evidence="3" id="KW-1185">Reference proteome</keyword>
<sequence length="187" mass="20894">MSTPAAFVLPLKGLGKGLYEYDLTIDRAFFAEFEESPIQQAQVELHLTVDKQSREMVIDFDFTGTVNTSCDRCLAAIDLPIADRRQLIVQFAAESEDQVDDGDIVYLHPDTNDFNLAPFVYEMVVLAVPMISVYDCREGQPPYPCDEDLLNRIEASYATAEDAPLADPGDEAKPSPWDVLKKLNNNN</sequence>
<accession>A0ABM9B0C5</accession>
<comment type="caution">
    <text evidence="2">The sequence shown here is derived from an EMBL/GenBank/DDBJ whole genome shotgun (WGS) entry which is preliminary data.</text>
</comment>